<feature type="transmembrane region" description="Helical" evidence="1">
    <location>
        <begin position="79"/>
        <end position="104"/>
    </location>
</feature>
<feature type="transmembrane region" description="Helical" evidence="1">
    <location>
        <begin position="179"/>
        <end position="204"/>
    </location>
</feature>
<gene>
    <name evidence="2" type="ORF">SAMN02746089_00423</name>
</gene>
<dbReference type="InterPro" id="IPR014196">
    <property type="entry name" value="SpoIIM"/>
</dbReference>
<keyword evidence="1" id="KW-0472">Membrane</keyword>
<dbReference type="RefSeq" id="WP_073341443.1">
    <property type="nucleotide sequence ID" value="NZ_FQVH01000002.1"/>
</dbReference>
<protein>
    <submittedName>
        <fullName evidence="2">Stage II sporulation protein M</fullName>
    </submittedName>
</protein>
<dbReference type="AlphaFoldDB" id="A0A1M4UAP6"/>
<evidence type="ECO:0000256" key="1">
    <source>
        <dbReference type="SAM" id="Phobius"/>
    </source>
</evidence>
<organism evidence="2 3">
    <name type="scientific">Caldanaerobius fijiensis DSM 17918</name>
    <dbReference type="NCBI Taxonomy" id="1121256"/>
    <lineage>
        <taxon>Bacteria</taxon>
        <taxon>Bacillati</taxon>
        <taxon>Bacillota</taxon>
        <taxon>Clostridia</taxon>
        <taxon>Thermoanaerobacterales</taxon>
        <taxon>Thermoanaerobacteraceae</taxon>
        <taxon>Caldanaerobius</taxon>
    </lineage>
</organism>
<accession>A0A1M4UAP6</accession>
<dbReference type="STRING" id="1121256.SAMN02746089_00423"/>
<dbReference type="EMBL" id="FQVH01000002">
    <property type="protein sequence ID" value="SHE53633.1"/>
    <property type="molecule type" value="Genomic_DNA"/>
</dbReference>
<evidence type="ECO:0000313" key="3">
    <source>
        <dbReference type="Proteomes" id="UP000184088"/>
    </source>
</evidence>
<feature type="transmembrane region" description="Helical" evidence="1">
    <location>
        <begin position="18"/>
        <end position="38"/>
    </location>
</feature>
<dbReference type="OrthoDB" id="1707382at2"/>
<dbReference type="InterPro" id="IPR002798">
    <property type="entry name" value="SpoIIM-like"/>
</dbReference>
<dbReference type="Proteomes" id="UP000184088">
    <property type="component" value="Unassembled WGS sequence"/>
</dbReference>
<keyword evidence="3" id="KW-1185">Reference proteome</keyword>
<feature type="transmembrane region" description="Helical" evidence="1">
    <location>
        <begin position="111"/>
        <end position="132"/>
    </location>
</feature>
<feature type="transmembrane region" description="Helical" evidence="1">
    <location>
        <begin position="138"/>
        <end position="158"/>
    </location>
</feature>
<name>A0A1M4UAP6_9THEO</name>
<evidence type="ECO:0000313" key="2">
    <source>
        <dbReference type="EMBL" id="SHE53633.1"/>
    </source>
</evidence>
<keyword evidence="1" id="KW-1133">Transmembrane helix</keyword>
<dbReference type="NCBIfam" id="TIGR02831">
    <property type="entry name" value="spo_II_M"/>
    <property type="match status" value="1"/>
</dbReference>
<keyword evidence="1" id="KW-0812">Transmembrane</keyword>
<proteinExistence type="predicted"/>
<sequence length="205" mass="23019">MSKKLGNSIKNDIRQNGILYLICIVCLAIGITTGSFSIKALDEGQKKDLLQYFNSFLETFKTQNLDNQHIFKVSLQNNLILFFTFWISGATVFGIPVIIILLLFKGFLIGYTVGFLIDALSMKGIALSSIAIFPQNVFIIPGFLMLSVNGILFSARTIKNRKIYLNRYWDGFMQYTITSLLICGLIVIGSLIEAYMVPMLIVYAI</sequence>
<dbReference type="PIRSF" id="PIRSF038973">
    <property type="entry name" value="SpoIIM"/>
    <property type="match status" value="1"/>
</dbReference>
<dbReference type="Pfam" id="PF01944">
    <property type="entry name" value="SpoIIM"/>
    <property type="match status" value="1"/>
</dbReference>
<reference evidence="2 3" key="1">
    <citation type="submission" date="2016-11" db="EMBL/GenBank/DDBJ databases">
        <authorList>
            <person name="Jaros S."/>
            <person name="Januszkiewicz K."/>
            <person name="Wedrychowicz H."/>
        </authorList>
    </citation>
    <scope>NUCLEOTIDE SEQUENCE [LARGE SCALE GENOMIC DNA]</scope>
    <source>
        <strain evidence="2 3">DSM 17918</strain>
    </source>
</reference>